<reference evidence="2" key="1">
    <citation type="journal article" date="2020" name="Stud. Mycol.">
        <title>101 Dothideomycetes genomes: a test case for predicting lifestyles and emergence of pathogens.</title>
        <authorList>
            <person name="Haridas S."/>
            <person name="Albert R."/>
            <person name="Binder M."/>
            <person name="Bloem J."/>
            <person name="Labutti K."/>
            <person name="Salamov A."/>
            <person name="Andreopoulos B."/>
            <person name="Baker S."/>
            <person name="Barry K."/>
            <person name="Bills G."/>
            <person name="Bluhm B."/>
            <person name="Cannon C."/>
            <person name="Castanera R."/>
            <person name="Culley D."/>
            <person name="Daum C."/>
            <person name="Ezra D."/>
            <person name="Gonzalez J."/>
            <person name="Henrissat B."/>
            <person name="Kuo A."/>
            <person name="Liang C."/>
            <person name="Lipzen A."/>
            <person name="Lutzoni F."/>
            <person name="Magnuson J."/>
            <person name="Mondo S."/>
            <person name="Nolan M."/>
            <person name="Ohm R."/>
            <person name="Pangilinan J."/>
            <person name="Park H.-J."/>
            <person name="Ramirez L."/>
            <person name="Alfaro M."/>
            <person name="Sun H."/>
            <person name="Tritt A."/>
            <person name="Yoshinaga Y."/>
            <person name="Zwiers L.-H."/>
            <person name="Turgeon B."/>
            <person name="Goodwin S."/>
            <person name="Spatafora J."/>
            <person name="Crous P."/>
            <person name="Grigoriev I."/>
        </authorList>
    </citation>
    <scope>NUCLEOTIDE SEQUENCE</scope>
    <source>
        <strain evidence="2">CBS 119925</strain>
    </source>
</reference>
<evidence type="ECO:0000313" key="2">
    <source>
        <dbReference type="EMBL" id="KAF2745026.1"/>
    </source>
</evidence>
<dbReference type="Proteomes" id="UP000799440">
    <property type="component" value="Unassembled WGS sequence"/>
</dbReference>
<sequence>MSKTGQALPSSGPRQLAAVTVCGPPMFVSEEVLSALSSASSCTTSYPELRTDIRELIRSLPEPLYPWSGWYSADTFLASPQLLQGVLVRHGQEAGHCSLRSARVRKFAAKVGVVCLNGAELPPRRYAEKVRGRERGGARAARVQGKSAAANAATRS</sequence>
<accession>A0A6A6V546</accession>
<organism evidence="2 3">
    <name type="scientific">Sporormia fimetaria CBS 119925</name>
    <dbReference type="NCBI Taxonomy" id="1340428"/>
    <lineage>
        <taxon>Eukaryota</taxon>
        <taxon>Fungi</taxon>
        <taxon>Dikarya</taxon>
        <taxon>Ascomycota</taxon>
        <taxon>Pezizomycotina</taxon>
        <taxon>Dothideomycetes</taxon>
        <taxon>Pleosporomycetidae</taxon>
        <taxon>Pleosporales</taxon>
        <taxon>Sporormiaceae</taxon>
        <taxon>Sporormia</taxon>
    </lineage>
</organism>
<evidence type="ECO:0000313" key="3">
    <source>
        <dbReference type="Proteomes" id="UP000799440"/>
    </source>
</evidence>
<keyword evidence="3" id="KW-1185">Reference proteome</keyword>
<feature type="region of interest" description="Disordered" evidence="1">
    <location>
        <begin position="130"/>
        <end position="156"/>
    </location>
</feature>
<evidence type="ECO:0000256" key="1">
    <source>
        <dbReference type="SAM" id="MobiDB-lite"/>
    </source>
</evidence>
<protein>
    <submittedName>
        <fullName evidence="2">Uncharacterized protein</fullName>
    </submittedName>
</protein>
<gene>
    <name evidence="2" type="ORF">M011DRAFT_460506</name>
</gene>
<name>A0A6A6V546_9PLEO</name>
<dbReference type="AlphaFoldDB" id="A0A6A6V546"/>
<proteinExistence type="predicted"/>
<dbReference type="EMBL" id="MU006585">
    <property type="protein sequence ID" value="KAF2745026.1"/>
    <property type="molecule type" value="Genomic_DNA"/>
</dbReference>